<dbReference type="EMBL" id="GL883150">
    <property type="protein sequence ID" value="EGG00165.1"/>
    <property type="molecule type" value="Genomic_DNA"/>
</dbReference>
<dbReference type="InParanoid" id="F4S5G3"/>
<dbReference type="AlphaFoldDB" id="F4S5G3"/>
<dbReference type="VEuPathDB" id="FungiDB:MELLADRAFT_68067"/>
<reference evidence="2" key="1">
    <citation type="journal article" date="2011" name="Proc. Natl. Acad. Sci. U.S.A.">
        <title>Obligate biotrophy features unraveled by the genomic analysis of rust fungi.</title>
        <authorList>
            <person name="Duplessis S."/>
            <person name="Cuomo C.A."/>
            <person name="Lin Y.-C."/>
            <person name="Aerts A."/>
            <person name="Tisserant E."/>
            <person name="Veneault-Fourrey C."/>
            <person name="Joly D.L."/>
            <person name="Hacquard S."/>
            <person name="Amselem J."/>
            <person name="Cantarel B.L."/>
            <person name="Chiu R."/>
            <person name="Coutinho P.M."/>
            <person name="Feau N."/>
            <person name="Field M."/>
            <person name="Frey P."/>
            <person name="Gelhaye E."/>
            <person name="Goldberg J."/>
            <person name="Grabherr M.G."/>
            <person name="Kodira C.D."/>
            <person name="Kohler A."/>
            <person name="Kuees U."/>
            <person name="Lindquist E.A."/>
            <person name="Lucas S.M."/>
            <person name="Mago R."/>
            <person name="Mauceli E."/>
            <person name="Morin E."/>
            <person name="Murat C."/>
            <person name="Pangilinan J.L."/>
            <person name="Park R."/>
            <person name="Pearson M."/>
            <person name="Quesneville H."/>
            <person name="Rouhier N."/>
            <person name="Sakthikumar S."/>
            <person name="Salamov A.A."/>
            <person name="Schmutz J."/>
            <person name="Selles B."/>
            <person name="Shapiro H."/>
            <person name="Tanguay P."/>
            <person name="Tuskan G.A."/>
            <person name="Henrissat B."/>
            <person name="Van de Peer Y."/>
            <person name="Rouze P."/>
            <person name="Ellis J.G."/>
            <person name="Dodds P.N."/>
            <person name="Schein J.E."/>
            <person name="Zhong S."/>
            <person name="Hamelin R.C."/>
            <person name="Grigoriev I.V."/>
            <person name="Szabo L.J."/>
            <person name="Martin F."/>
        </authorList>
    </citation>
    <scope>NUCLEOTIDE SEQUENCE [LARGE SCALE GENOMIC DNA]</scope>
    <source>
        <strain evidence="2">98AG31 / pathotype 3-4-7</strain>
    </source>
</reference>
<dbReference type="KEGG" id="mlr:MELLADRAFT_68067"/>
<name>F4S5G3_MELLP</name>
<accession>F4S5G3</accession>
<protein>
    <submittedName>
        <fullName evidence="1">Uncharacterized protein</fullName>
    </submittedName>
</protein>
<sequence>MPATIIMTDDSYLPKTILVADSMYTRAITTGVSYTISGNLITSHRGYPPVLYPDYYANAPSAMLYPCHGALSNDLHIRGQGRVIERVGRPSVGNIVVKVAHRDWDPAVCASLFFSYARYQYSQTDANAADSDSLIVGNVLHFKGNVQGYYESDNTWLLNCKKNNADYRTFIDTLMLKRSMDRDLSIRDTHVSQMNLSYVDILAALRILVGVDIELRLIKKNTIDRCALRSSESSTRKPIEQRSFLAYKLKSIHNKSSPEYSIVNCCIVSATSFGATYTTTTGPRKSLILASESSLKVSMAGESENLEARRVFPLRFHTVITLGAALASPQNSCVTHQRWSSYLYSRNVRIANIPIIVASAAPCSTLASNYAYRIEASVLGENSNNIVSLFPETGSTICLGPLSLTRCSLANRTTTAGHGRVIERVIEHPDDHDRETWVFTVLHRNWDPSMLRFQEFTTEYVVNIWTLLRLGTETFATGNVVHIEGNIVGFNDTTSTFSIRVTNAAAIVI</sequence>
<dbReference type="RefSeq" id="XP_007416568.1">
    <property type="nucleotide sequence ID" value="XM_007416506.1"/>
</dbReference>
<dbReference type="HOGENOM" id="CLU_535364_0_0_1"/>
<proteinExistence type="predicted"/>
<evidence type="ECO:0000313" key="1">
    <source>
        <dbReference type="EMBL" id="EGG00165.1"/>
    </source>
</evidence>
<evidence type="ECO:0000313" key="2">
    <source>
        <dbReference type="Proteomes" id="UP000001072"/>
    </source>
</evidence>
<organism evidence="2">
    <name type="scientific">Melampsora larici-populina (strain 98AG31 / pathotype 3-4-7)</name>
    <name type="common">Poplar leaf rust fungus</name>
    <dbReference type="NCBI Taxonomy" id="747676"/>
    <lineage>
        <taxon>Eukaryota</taxon>
        <taxon>Fungi</taxon>
        <taxon>Dikarya</taxon>
        <taxon>Basidiomycota</taxon>
        <taxon>Pucciniomycotina</taxon>
        <taxon>Pucciniomycetes</taxon>
        <taxon>Pucciniales</taxon>
        <taxon>Melampsoraceae</taxon>
        <taxon>Melampsora</taxon>
    </lineage>
</organism>
<dbReference type="Proteomes" id="UP000001072">
    <property type="component" value="Unassembled WGS sequence"/>
</dbReference>
<gene>
    <name evidence="1" type="ORF">MELLADRAFT_68067</name>
</gene>
<dbReference type="GeneID" id="18930961"/>
<keyword evidence="2" id="KW-1185">Reference proteome</keyword>